<evidence type="ECO:0000256" key="6">
    <source>
        <dbReference type="ARBA" id="ARBA00053369"/>
    </source>
</evidence>
<dbReference type="SUPFAM" id="SSF52972">
    <property type="entry name" value="ITPase-like"/>
    <property type="match status" value="1"/>
</dbReference>
<protein>
    <recommendedName>
        <fullName evidence="8 9">7-methyl-GTP pyrophosphatase</fullName>
        <shortName evidence="9">m(7)GTP pyrophosphatase</shortName>
        <ecNumber evidence="9">3.6.1.-</ecNumber>
    </recommendedName>
</protein>
<comment type="function">
    <text evidence="6 9">Nucleoside triphosphate pyrophosphatase that hydrolyzes 7-methyl-GTP (m(7)GTP). May have a dual role in cell division arrest and in preventing the incorporation of modified nucleotides into cellular nucleic acids.</text>
</comment>
<dbReference type="PIRSF" id="PIRSF006305">
    <property type="entry name" value="Maf"/>
    <property type="match status" value="1"/>
</dbReference>
<evidence type="ECO:0000256" key="5">
    <source>
        <dbReference type="ARBA" id="ARBA00050213"/>
    </source>
</evidence>
<comment type="catalytic activity">
    <reaction evidence="5 9">
        <text>N(7)-methyl-GTP + H2O = N(7)-methyl-GMP + diphosphate + H(+)</text>
        <dbReference type="Rhea" id="RHEA:58744"/>
        <dbReference type="ChEBI" id="CHEBI:15377"/>
        <dbReference type="ChEBI" id="CHEBI:15378"/>
        <dbReference type="ChEBI" id="CHEBI:33019"/>
        <dbReference type="ChEBI" id="CHEBI:58285"/>
        <dbReference type="ChEBI" id="CHEBI:87133"/>
    </reaction>
</comment>
<keyword evidence="3 9" id="KW-0378">Hydrolase</keyword>
<comment type="subcellular location">
    <subcellularLocation>
        <location evidence="1 9">Cytoplasm</location>
    </subcellularLocation>
</comment>
<evidence type="ECO:0000256" key="9">
    <source>
        <dbReference type="HAMAP-Rule" id="MF_00528"/>
    </source>
</evidence>
<dbReference type="InterPro" id="IPR029001">
    <property type="entry name" value="ITPase-like_fam"/>
</dbReference>
<dbReference type="GO" id="GO:0005737">
    <property type="term" value="C:cytoplasm"/>
    <property type="evidence" value="ECO:0007669"/>
    <property type="project" value="UniProtKB-SubCell"/>
</dbReference>
<comment type="similarity">
    <text evidence="7 9">Belongs to the Maf family. YceF subfamily.</text>
</comment>
<reference evidence="11" key="1">
    <citation type="submission" date="2016-09" db="EMBL/GenBank/DDBJ databases">
        <title>Acidihalobacter prosperus F5.</title>
        <authorList>
            <person name="Khaleque H.N."/>
            <person name="Ramsay J.P."/>
            <person name="Kaksonen A.H."/>
            <person name="Boxall N.J."/>
            <person name="Watkin E.L.J."/>
        </authorList>
    </citation>
    <scope>NUCLEOTIDE SEQUENCE [LARGE SCALE GENOMIC DNA]</scope>
    <source>
        <strain evidence="11">F5</strain>
    </source>
</reference>
<dbReference type="PANTHER" id="PTHR43213">
    <property type="entry name" value="BIFUNCTIONAL DTTP/UTP PYROPHOSPHATASE/METHYLTRANSFERASE PROTEIN-RELATED"/>
    <property type="match status" value="1"/>
</dbReference>
<gene>
    <name evidence="10" type="ORF">BI364_08460</name>
</gene>
<comment type="cofactor">
    <cofactor evidence="9">
        <name>a divalent metal cation</name>
        <dbReference type="ChEBI" id="CHEBI:60240"/>
    </cofactor>
</comment>
<keyword evidence="11" id="KW-1185">Reference proteome</keyword>
<name>A0A1D8INF1_9GAMM</name>
<dbReference type="Pfam" id="PF02545">
    <property type="entry name" value="Maf"/>
    <property type="match status" value="1"/>
</dbReference>
<feature type="site" description="Important for substrate specificity" evidence="9">
    <location>
        <position position="155"/>
    </location>
</feature>
<dbReference type="GO" id="GO:0009117">
    <property type="term" value="P:nucleotide metabolic process"/>
    <property type="evidence" value="ECO:0007669"/>
    <property type="project" value="UniProtKB-KW"/>
</dbReference>
<organism evidence="10 11">
    <name type="scientific">Acidihalobacter yilgarnensis</name>
    <dbReference type="NCBI Taxonomy" id="2819280"/>
    <lineage>
        <taxon>Bacteria</taxon>
        <taxon>Pseudomonadati</taxon>
        <taxon>Pseudomonadota</taxon>
        <taxon>Gammaproteobacteria</taxon>
        <taxon>Chromatiales</taxon>
        <taxon>Ectothiorhodospiraceae</taxon>
        <taxon>Acidihalobacter</taxon>
    </lineage>
</organism>
<dbReference type="KEGG" id="aprs:BI364_08460"/>
<feature type="site" description="Important for substrate specificity" evidence="9">
    <location>
        <position position="13"/>
    </location>
</feature>
<evidence type="ECO:0000256" key="7">
    <source>
        <dbReference type="ARBA" id="ARBA00060749"/>
    </source>
</evidence>
<dbReference type="RefSeq" id="WP_070078369.1">
    <property type="nucleotide sequence ID" value="NZ_CP017415.1"/>
</dbReference>
<dbReference type="Gene3D" id="3.90.950.10">
    <property type="match status" value="1"/>
</dbReference>
<dbReference type="HAMAP" id="MF_00528">
    <property type="entry name" value="Maf"/>
    <property type="match status" value="1"/>
</dbReference>
<dbReference type="InterPro" id="IPR003697">
    <property type="entry name" value="Maf-like"/>
</dbReference>
<dbReference type="AlphaFoldDB" id="A0A1D8INF1"/>
<keyword evidence="4 9" id="KW-0546">Nucleotide metabolism</keyword>
<keyword evidence="2 9" id="KW-0963">Cytoplasm</keyword>
<evidence type="ECO:0000256" key="2">
    <source>
        <dbReference type="ARBA" id="ARBA00022490"/>
    </source>
</evidence>
<proteinExistence type="inferred from homology"/>
<evidence type="ECO:0000313" key="10">
    <source>
        <dbReference type="EMBL" id="AOU97993.1"/>
    </source>
</evidence>
<evidence type="ECO:0000256" key="4">
    <source>
        <dbReference type="ARBA" id="ARBA00023080"/>
    </source>
</evidence>
<dbReference type="GO" id="GO:0047429">
    <property type="term" value="F:nucleoside triphosphate diphosphatase activity"/>
    <property type="evidence" value="ECO:0007669"/>
    <property type="project" value="InterPro"/>
</dbReference>
<dbReference type="Proteomes" id="UP000095401">
    <property type="component" value="Chromosome"/>
</dbReference>
<feature type="active site" description="Proton acceptor" evidence="9">
    <location>
        <position position="70"/>
    </location>
</feature>
<comment type="caution">
    <text evidence="9">Lacks conserved residue(s) required for the propagation of feature annotation.</text>
</comment>
<evidence type="ECO:0000256" key="3">
    <source>
        <dbReference type="ARBA" id="ARBA00022801"/>
    </source>
</evidence>
<dbReference type="CDD" id="cd00555">
    <property type="entry name" value="Maf"/>
    <property type="match status" value="1"/>
</dbReference>
<evidence type="ECO:0000256" key="1">
    <source>
        <dbReference type="ARBA" id="ARBA00004496"/>
    </source>
</evidence>
<feature type="site" description="Important for substrate specificity" evidence="9">
    <location>
        <position position="71"/>
    </location>
</feature>
<dbReference type="NCBIfam" id="TIGR00172">
    <property type="entry name" value="maf"/>
    <property type="match status" value="1"/>
</dbReference>
<sequence>MNRQLVLASSSPYRRELLSRLQLPFEAISPDIDETPRKAETPQAMVRRLSESKATALRERFPEALLIGSDQCVVLGDSIIGKPGTHEAARAQLQAASGRQIEVHTGLCLLDAATGVAWNDVVSYDIVFRELDTLEIERYLEIEQPYDCAGSVKSEGLGVALLKRMRGDDPSALIGLPLIRLCEMLRAAGMHIPAA</sequence>
<accession>A0A1D8INF1</accession>
<dbReference type="PANTHER" id="PTHR43213:SF10">
    <property type="entry name" value="7-METHYL-GTP PYROPHOSPHATASE"/>
    <property type="match status" value="1"/>
</dbReference>
<dbReference type="EC" id="3.6.1.-" evidence="9"/>
<dbReference type="EMBL" id="CP017415">
    <property type="protein sequence ID" value="AOU97993.1"/>
    <property type="molecule type" value="Genomic_DNA"/>
</dbReference>
<evidence type="ECO:0000313" key="11">
    <source>
        <dbReference type="Proteomes" id="UP000095401"/>
    </source>
</evidence>
<dbReference type="FunFam" id="3.90.950.10:FF:000005">
    <property type="entry name" value="7-methyl-GTP pyrophosphatase"/>
    <property type="match status" value="1"/>
</dbReference>
<evidence type="ECO:0000256" key="8">
    <source>
        <dbReference type="ARBA" id="ARBA00068163"/>
    </source>
</evidence>